<evidence type="ECO:0000313" key="5">
    <source>
        <dbReference type="Proteomes" id="UP000199341"/>
    </source>
</evidence>
<feature type="domain" description="HTH tetR-type" evidence="3">
    <location>
        <begin position="16"/>
        <end position="76"/>
    </location>
</feature>
<evidence type="ECO:0000259" key="3">
    <source>
        <dbReference type="PROSITE" id="PS50977"/>
    </source>
</evidence>
<dbReference type="Proteomes" id="UP000199341">
    <property type="component" value="Unassembled WGS sequence"/>
</dbReference>
<evidence type="ECO:0000256" key="2">
    <source>
        <dbReference type="PROSITE-ProRule" id="PRU00335"/>
    </source>
</evidence>
<dbReference type="InterPro" id="IPR041483">
    <property type="entry name" value="TetR_C_34"/>
</dbReference>
<keyword evidence="1 2" id="KW-0238">DNA-binding</keyword>
<keyword evidence="5" id="KW-1185">Reference proteome</keyword>
<dbReference type="EMBL" id="FNIE01000019">
    <property type="protein sequence ID" value="SDP17536.1"/>
    <property type="molecule type" value="Genomic_DNA"/>
</dbReference>
<dbReference type="InterPro" id="IPR001647">
    <property type="entry name" value="HTH_TetR"/>
</dbReference>
<dbReference type="GO" id="GO:0003677">
    <property type="term" value="F:DNA binding"/>
    <property type="evidence" value="ECO:0007669"/>
    <property type="project" value="UniProtKB-UniRule"/>
</dbReference>
<dbReference type="InterPro" id="IPR009057">
    <property type="entry name" value="Homeodomain-like_sf"/>
</dbReference>
<dbReference type="RefSeq" id="WP_093787841.1">
    <property type="nucleotide sequence ID" value="NZ_FNIE01000019.1"/>
</dbReference>
<organism evidence="4 5">
    <name type="scientific">Actinacidiphila guanduensis</name>
    <dbReference type="NCBI Taxonomy" id="310781"/>
    <lineage>
        <taxon>Bacteria</taxon>
        <taxon>Bacillati</taxon>
        <taxon>Actinomycetota</taxon>
        <taxon>Actinomycetes</taxon>
        <taxon>Kitasatosporales</taxon>
        <taxon>Streptomycetaceae</taxon>
        <taxon>Actinacidiphila</taxon>
    </lineage>
</organism>
<evidence type="ECO:0000313" key="4">
    <source>
        <dbReference type="EMBL" id="SDP17536.1"/>
    </source>
</evidence>
<dbReference type="SUPFAM" id="SSF46689">
    <property type="entry name" value="Homeodomain-like"/>
    <property type="match status" value="1"/>
</dbReference>
<dbReference type="OrthoDB" id="6637160at2"/>
<dbReference type="Pfam" id="PF17929">
    <property type="entry name" value="TetR_C_34"/>
    <property type="match status" value="1"/>
</dbReference>
<dbReference type="PROSITE" id="PS50977">
    <property type="entry name" value="HTH_TETR_2"/>
    <property type="match status" value="1"/>
</dbReference>
<dbReference type="AlphaFoldDB" id="A0A1H0QLC1"/>
<gene>
    <name evidence="4" type="ORF">SAMN05216259_1195</name>
</gene>
<reference evidence="4 5" key="1">
    <citation type="submission" date="2016-10" db="EMBL/GenBank/DDBJ databases">
        <authorList>
            <person name="de Groot N.N."/>
        </authorList>
    </citation>
    <scope>NUCLEOTIDE SEQUENCE [LARGE SCALE GENOMIC DNA]</scope>
    <source>
        <strain evidence="4 5">CGMCC 4.2022</strain>
    </source>
</reference>
<proteinExistence type="predicted"/>
<dbReference type="Pfam" id="PF00440">
    <property type="entry name" value="TetR_N"/>
    <property type="match status" value="1"/>
</dbReference>
<name>A0A1H0QLC1_9ACTN</name>
<dbReference type="STRING" id="310781.SAMN05216259_1195"/>
<accession>A0A1H0QLC1</accession>
<evidence type="ECO:0000256" key="1">
    <source>
        <dbReference type="ARBA" id="ARBA00023125"/>
    </source>
</evidence>
<sequence length="217" mass="23027">MTSPPFRRARTEETKQQRTRSLIDAAREIALAEGVAAFTLTAVAQRAGVHHSAVRRYFDSPKTMLLRLAAEGWQGWAAAVVRELDGRDVTTAELASVLSATLAADPLFCDLLAHVPLHLEHDVPLESVIAFKKTGRDAVDTIVGAIRAAAPALAHAATDVVVTANALAATLWQVTHPTDLLAEAIRRDASLSAVNPGSFEPTLRRLLAAACAGLSAD</sequence>
<dbReference type="Gene3D" id="1.10.357.10">
    <property type="entry name" value="Tetracycline Repressor, domain 2"/>
    <property type="match status" value="1"/>
</dbReference>
<protein>
    <submittedName>
        <fullName evidence="4">Transcriptional regulator, TetR family</fullName>
    </submittedName>
</protein>
<feature type="DNA-binding region" description="H-T-H motif" evidence="2">
    <location>
        <begin position="39"/>
        <end position="58"/>
    </location>
</feature>